<evidence type="ECO:0000256" key="1">
    <source>
        <dbReference type="SAM" id="SignalP"/>
    </source>
</evidence>
<proteinExistence type="predicted"/>
<dbReference type="OrthoDB" id="6697831at2"/>
<evidence type="ECO:0000259" key="2">
    <source>
        <dbReference type="Pfam" id="PF11738"/>
    </source>
</evidence>
<name>A0A2M8RWY6_9PAST</name>
<accession>A0A2M8RWY6</accession>
<dbReference type="Proteomes" id="UP000230282">
    <property type="component" value="Unassembled WGS sequence"/>
</dbReference>
<dbReference type="InterPro" id="IPR021729">
    <property type="entry name" value="DUF3298"/>
</dbReference>
<feature type="chain" id="PRO_5014883199" evidence="1">
    <location>
        <begin position="19"/>
        <end position="282"/>
    </location>
</feature>
<dbReference type="EMBL" id="PHGZ01000008">
    <property type="protein sequence ID" value="PJG83382.1"/>
    <property type="molecule type" value="Genomic_DNA"/>
</dbReference>
<keyword evidence="1" id="KW-0732">Signal</keyword>
<gene>
    <name evidence="3" type="ORF">CVP04_04470</name>
</gene>
<dbReference type="InterPro" id="IPR037126">
    <property type="entry name" value="PdaC/RsiV-like_sf"/>
</dbReference>
<evidence type="ECO:0000313" key="3">
    <source>
        <dbReference type="EMBL" id="PJG83382.1"/>
    </source>
</evidence>
<organism evidence="3 4">
    <name type="scientific">Caviibacterium pharyngocola</name>
    <dbReference type="NCBI Taxonomy" id="28159"/>
    <lineage>
        <taxon>Bacteria</taxon>
        <taxon>Pseudomonadati</taxon>
        <taxon>Pseudomonadota</taxon>
        <taxon>Gammaproteobacteria</taxon>
        <taxon>Pasteurellales</taxon>
        <taxon>Pasteurellaceae</taxon>
        <taxon>Caviibacterium</taxon>
    </lineage>
</organism>
<feature type="domain" description="DUF3298" evidence="2">
    <location>
        <begin position="196"/>
        <end position="267"/>
    </location>
</feature>
<keyword evidence="4" id="KW-1185">Reference proteome</keyword>
<dbReference type="Gene3D" id="3.90.640.20">
    <property type="entry name" value="Heat-shock cognate protein, ATPase"/>
    <property type="match status" value="1"/>
</dbReference>
<dbReference type="RefSeq" id="WP_100296319.1">
    <property type="nucleotide sequence ID" value="NZ_PHGZ01000008.1"/>
</dbReference>
<sequence length="282" mass="32471">MKKTLSLVLLGSAFLLSACNEKETAGLKFSQPKESAVQSQQGSTFPALMPKRTVLFDQSKQLKFTPDKKDEYAITQATVETFADLQETGFDWLDKLLLQETYSYLLSENTPKSDNPSKEDIVNLLQESHQSDIQELKNEPGLGMAFRIQSDYIGQRKNIVTFSNELSTYSGGAHGMHYTLYINIDTDKKAVLRLEDILPKDKQEKAAELLWRYYEYEIMAQQQPFTPKTDFYISKQFYFNQNGINFVYPPYALNAYAYGNVTLVLPWYEAEDIINPTYQWED</sequence>
<dbReference type="Pfam" id="PF11738">
    <property type="entry name" value="DUF3298"/>
    <property type="match status" value="1"/>
</dbReference>
<evidence type="ECO:0000313" key="4">
    <source>
        <dbReference type="Proteomes" id="UP000230282"/>
    </source>
</evidence>
<feature type="signal peptide" evidence="1">
    <location>
        <begin position="1"/>
        <end position="18"/>
    </location>
</feature>
<dbReference type="AlphaFoldDB" id="A0A2M8RWY6"/>
<dbReference type="PROSITE" id="PS51257">
    <property type="entry name" value="PROKAR_LIPOPROTEIN"/>
    <property type="match status" value="1"/>
</dbReference>
<comment type="caution">
    <text evidence="3">The sequence shown here is derived from an EMBL/GenBank/DDBJ whole genome shotgun (WGS) entry which is preliminary data.</text>
</comment>
<dbReference type="Gene3D" id="3.30.565.40">
    <property type="entry name" value="Fervidobacterium nodosum Rt17-B1 like"/>
    <property type="match status" value="1"/>
</dbReference>
<protein>
    <submittedName>
        <fullName evidence="3">DUF3298 domain-containing protein</fullName>
    </submittedName>
</protein>
<reference evidence="3 4" key="1">
    <citation type="submission" date="2017-11" db="EMBL/GenBank/DDBJ databases">
        <title>Reclassification of Bisgaard taxon 5 as Caviibacterium pharyngocola gen. nov., sp. nov.</title>
        <authorList>
            <person name="Christensen H."/>
        </authorList>
    </citation>
    <scope>NUCLEOTIDE SEQUENCE [LARGE SCALE GENOMIC DNA]</scope>
    <source>
        <strain evidence="3 4">7_3</strain>
    </source>
</reference>